<evidence type="ECO:0008006" key="3">
    <source>
        <dbReference type="Google" id="ProtNLM"/>
    </source>
</evidence>
<keyword evidence="2" id="KW-1185">Reference proteome</keyword>
<comment type="caution">
    <text evidence="1">The sequence shown here is derived from an EMBL/GenBank/DDBJ whole genome shotgun (WGS) entry which is preliminary data.</text>
</comment>
<accession>A0ABP6RCX3</accession>
<gene>
    <name evidence="1" type="ORF">GCM10020260_07770</name>
</gene>
<evidence type="ECO:0000313" key="1">
    <source>
        <dbReference type="EMBL" id="GAA3281754.1"/>
    </source>
</evidence>
<dbReference type="RefSeq" id="WP_344718380.1">
    <property type="nucleotide sequence ID" value="NZ_BAAAYG010000003.1"/>
</dbReference>
<dbReference type="EMBL" id="BAAAYG010000003">
    <property type="protein sequence ID" value="GAA3281754.1"/>
    <property type="molecule type" value="Genomic_DNA"/>
</dbReference>
<sequence length="115" mass="11823">MVRYDMDISAYDTVGEVARAGEAGRRAYDRSEAAGVEASRCFGTATTAASAFVGFLLRVPPEGAAVLAEVERRRNAVESALDAVVAGDEAMAATAQQAADAAARQVRPGFGGGRA</sequence>
<name>A0ABP6RCX3_9MICC</name>
<organism evidence="1 2">
    <name type="scientific">Nesterenkonia halobia</name>
    <dbReference type="NCBI Taxonomy" id="37922"/>
    <lineage>
        <taxon>Bacteria</taxon>
        <taxon>Bacillati</taxon>
        <taxon>Actinomycetota</taxon>
        <taxon>Actinomycetes</taxon>
        <taxon>Micrococcales</taxon>
        <taxon>Micrococcaceae</taxon>
        <taxon>Nesterenkonia</taxon>
    </lineage>
</organism>
<dbReference type="Proteomes" id="UP001501736">
    <property type="component" value="Unassembled WGS sequence"/>
</dbReference>
<proteinExistence type="predicted"/>
<protein>
    <recommendedName>
        <fullName evidence="3">Excreted virulence factor EspC, type VII ESX diderm</fullName>
    </recommendedName>
</protein>
<evidence type="ECO:0000313" key="2">
    <source>
        <dbReference type="Proteomes" id="UP001501736"/>
    </source>
</evidence>
<reference evidence="2" key="1">
    <citation type="journal article" date="2019" name="Int. J. Syst. Evol. Microbiol.">
        <title>The Global Catalogue of Microorganisms (GCM) 10K type strain sequencing project: providing services to taxonomists for standard genome sequencing and annotation.</title>
        <authorList>
            <consortium name="The Broad Institute Genomics Platform"/>
            <consortium name="The Broad Institute Genome Sequencing Center for Infectious Disease"/>
            <person name="Wu L."/>
            <person name="Ma J."/>
        </authorList>
    </citation>
    <scope>NUCLEOTIDE SEQUENCE [LARGE SCALE GENOMIC DNA]</scope>
    <source>
        <strain evidence="2">JCM 11483</strain>
    </source>
</reference>